<dbReference type="Gene3D" id="3.40.50.2300">
    <property type="match status" value="1"/>
</dbReference>
<comment type="caution">
    <text evidence="4">The sequence shown here is derived from an EMBL/GenBank/DDBJ whole genome shotgun (WGS) entry which is preliminary data.</text>
</comment>
<evidence type="ECO:0000259" key="2">
    <source>
        <dbReference type="PROSITE" id="PS50110"/>
    </source>
</evidence>
<dbReference type="SUPFAM" id="SSF52172">
    <property type="entry name" value="CheY-like"/>
    <property type="match status" value="1"/>
</dbReference>
<dbReference type="Pfam" id="PF00072">
    <property type="entry name" value="Response_reg"/>
    <property type="match status" value="1"/>
</dbReference>
<dbReference type="SMART" id="SM00850">
    <property type="entry name" value="LytTR"/>
    <property type="match status" value="1"/>
</dbReference>
<gene>
    <name evidence="4" type="ORF">IC230_20345</name>
</gene>
<reference evidence="4" key="1">
    <citation type="submission" date="2020-09" db="EMBL/GenBank/DDBJ databases">
        <authorList>
            <person name="Kim M.K."/>
        </authorList>
    </citation>
    <scope>NUCLEOTIDE SEQUENCE</scope>
    <source>
        <strain evidence="4">BT704</strain>
    </source>
</reference>
<accession>A0A927B4L0</accession>
<feature type="modified residue" description="4-aspartylphosphate" evidence="1">
    <location>
        <position position="57"/>
    </location>
</feature>
<feature type="domain" description="HTH LytTR-type" evidence="3">
    <location>
        <begin position="149"/>
        <end position="247"/>
    </location>
</feature>
<dbReference type="Gene3D" id="2.40.50.1020">
    <property type="entry name" value="LytTr DNA-binding domain"/>
    <property type="match status" value="1"/>
</dbReference>
<dbReference type="PANTHER" id="PTHR45526:SF1">
    <property type="entry name" value="TRANSCRIPTIONAL REGULATORY PROTEIN DCUR-RELATED"/>
    <property type="match status" value="1"/>
</dbReference>
<proteinExistence type="predicted"/>
<keyword evidence="1" id="KW-0597">Phosphoprotein</keyword>
<organism evidence="4 5">
    <name type="scientific">Spirosoma validum</name>
    <dbReference type="NCBI Taxonomy" id="2771355"/>
    <lineage>
        <taxon>Bacteria</taxon>
        <taxon>Pseudomonadati</taxon>
        <taxon>Bacteroidota</taxon>
        <taxon>Cytophagia</taxon>
        <taxon>Cytophagales</taxon>
        <taxon>Cytophagaceae</taxon>
        <taxon>Spirosoma</taxon>
    </lineage>
</organism>
<evidence type="ECO:0000313" key="4">
    <source>
        <dbReference type="EMBL" id="MBD2755263.1"/>
    </source>
</evidence>
<dbReference type="AlphaFoldDB" id="A0A927B4L0"/>
<dbReference type="Proteomes" id="UP000653797">
    <property type="component" value="Unassembled WGS sequence"/>
</dbReference>
<dbReference type="Pfam" id="PF04397">
    <property type="entry name" value="LytTR"/>
    <property type="match status" value="1"/>
</dbReference>
<dbReference type="InterPro" id="IPR007492">
    <property type="entry name" value="LytTR_DNA-bd_dom"/>
</dbReference>
<name>A0A927B4L0_9BACT</name>
<dbReference type="GO" id="GO:0000156">
    <property type="term" value="F:phosphorelay response regulator activity"/>
    <property type="evidence" value="ECO:0007669"/>
    <property type="project" value="TreeGrafter"/>
</dbReference>
<dbReference type="InterPro" id="IPR051271">
    <property type="entry name" value="2C-system_Tx_regulators"/>
</dbReference>
<evidence type="ECO:0000313" key="5">
    <source>
        <dbReference type="Proteomes" id="UP000653797"/>
    </source>
</evidence>
<protein>
    <submittedName>
        <fullName evidence="4">Response regulator transcription factor</fullName>
    </submittedName>
</protein>
<dbReference type="EMBL" id="JACXAA010000008">
    <property type="protein sequence ID" value="MBD2755263.1"/>
    <property type="molecule type" value="Genomic_DNA"/>
</dbReference>
<dbReference type="PANTHER" id="PTHR45526">
    <property type="entry name" value="TRANSCRIPTIONAL REGULATORY PROTEIN DPIA"/>
    <property type="match status" value="1"/>
</dbReference>
<dbReference type="GO" id="GO:0003677">
    <property type="term" value="F:DNA binding"/>
    <property type="evidence" value="ECO:0007669"/>
    <property type="project" value="InterPro"/>
</dbReference>
<keyword evidence="5" id="KW-1185">Reference proteome</keyword>
<feature type="domain" description="Response regulatory" evidence="2">
    <location>
        <begin position="6"/>
        <end position="118"/>
    </location>
</feature>
<sequence length="252" mass="28463">MALPLSCLVIDDEPLACQLLERFIGRVDSLCWLSSCSNAVDALSLIRQHRPNLLFLDIEMPEVNGLELLSSLPTNRPQVILTTAFPDYALDGFEYDVTDYLLKPIRFDRFLRAIHKVHGRSELISSGSGAGNLDQTALVENLPPPDSTLWLKVNKQQIRLPLSEIVFLESMKDYTHFTLEGQSLRVHQPLSAIEALLGEEFLRINRSFIVRCSAITAIKANAVELITKHQLPIGITYRELVRDRLRQYISAP</sequence>
<dbReference type="PROSITE" id="PS50110">
    <property type="entry name" value="RESPONSE_REGULATORY"/>
    <property type="match status" value="1"/>
</dbReference>
<dbReference type="InterPro" id="IPR001789">
    <property type="entry name" value="Sig_transdc_resp-reg_receiver"/>
</dbReference>
<dbReference type="RefSeq" id="WP_191040893.1">
    <property type="nucleotide sequence ID" value="NZ_JACXAA010000008.1"/>
</dbReference>
<dbReference type="SMART" id="SM00448">
    <property type="entry name" value="REC"/>
    <property type="match status" value="1"/>
</dbReference>
<dbReference type="PROSITE" id="PS50930">
    <property type="entry name" value="HTH_LYTTR"/>
    <property type="match status" value="1"/>
</dbReference>
<dbReference type="InterPro" id="IPR011006">
    <property type="entry name" value="CheY-like_superfamily"/>
</dbReference>
<evidence type="ECO:0000256" key="1">
    <source>
        <dbReference type="PROSITE-ProRule" id="PRU00169"/>
    </source>
</evidence>
<evidence type="ECO:0000259" key="3">
    <source>
        <dbReference type="PROSITE" id="PS50930"/>
    </source>
</evidence>